<sequence>MDKCLTFLLFITKKIMNNKNQFMKHLFFAVTTAFVITSCGAISRGTTGTTESKLIKIVSVEQGCPVENIKIIDKVKGLGSGSYALEVCGKRMVYKQAGTTFMESSKMQAIMQSSGN</sequence>
<dbReference type="Proteomes" id="UP001629058">
    <property type="component" value="Unassembled WGS sequence"/>
</dbReference>
<dbReference type="RefSeq" id="WP_408092937.1">
    <property type="nucleotide sequence ID" value="NZ_JBELPY010000021.1"/>
</dbReference>
<name>A0ABW8Y7M6_9FLAO</name>
<organism evidence="1 2">
    <name type="scientific">Chryseobacterium terrae</name>
    <dbReference type="NCBI Taxonomy" id="3163299"/>
    <lineage>
        <taxon>Bacteria</taxon>
        <taxon>Pseudomonadati</taxon>
        <taxon>Bacteroidota</taxon>
        <taxon>Flavobacteriia</taxon>
        <taxon>Flavobacteriales</taxon>
        <taxon>Weeksellaceae</taxon>
        <taxon>Chryseobacterium group</taxon>
        <taxon>Chryseobacterium</taxon>
    </lineage>
</organism>
<accession>A0ABW8Y7M6</accession>
<evidence type="ECO:0000313" key="1">
    <source>
        <dbReference type="EMBL" id="MFL9835827.1"/>
    </source>
</evidence>
<keyword evidence="2" id="KW-1185">Reference proteome</keyword>
<reference evidence="1 2" key="1">
    <citation type="submission" date="2024-06" db="EMBL/GenBank/DDBJ databases">
        <authorList>
            <person name="Kaempfer P."/>
            <person name="Viver T."/>
        </authorList>
    </citation>
    <scope>NUCLEOTIDE SEQUENCE [LARGE SCALE GENOMIC DNA]</scope>
    <source>
        <strain evidence="1 2">ST-37</strain>
    </source>
</reference>
<gene>
    <name evidence="1" type="ORF">ABS765_17565</name>
</gene>
<protein>
    <recommendedName>
        <fullName evidence="3">Lipoprotein</fullName>
    </recommendedName>
</protein>
<comment type="caution">
    <text evidence="1">The sequence shown here is derived from an EMBL/GenBank/DDBJ whole genome shotgun (WGS) entry which is preliminary data.</text>
</comment>
<evidence type="ECO:0008006" key="3">
    <source>
        <dbReference type="Google" id="ProtNLM"/>
    </source>
</evidence>
<dbReference type="EMBL" id="JBELPY010000021">
    <property type="protein sequence ID" value="MFL9835827.1"/>
    <property type="molecule type" value="Genomic_DNA"/>
</dbReference>
<evidence type="ECO:0000313" key="2">
    <source>
        <dbReference type="Proteomes" id="UP001629058"/>
    </source>
</evidence>
<proteinExistence type="predicted"/>